<dbReference type="STRING" id="411467.BACCAP_00987"/>
<gene>
    <name evidence="1" type="ORF">BACCAP_00987</name>
</gene>
<dbReference type="EMBL" id="AAXG02000007">
    <property type="protein sequence ID" value="EDN01047.1"/>
    <property type="molecule type" value="Genomic_DNA"/>
</dbReference>
<sequence>MELDEALKASKMPMIVVHFDDNFETTHTEEYNMENFELAEWQIESLARMLLPSIREYYRNPEYTDAVNERMKQQNEELIDV</sequence>
<name>A6NS09_9FIRM</name>
<comment type="caution">
    <text evidence="1">The sequence shown here is derived from an EMBL/GenBank/DDBJ whole genome shotgun (WGS) entry which is preliminary data.</text>
</comment>
<protein>
    <submittedName>
        <fullName evidence="1">Uncharacterized protein</fullName>
    </submittedName>
</protein>
<evidence type="ECO:0000313" key="1">
    <source>
        <dbReference type="EMBL" id="EDN01047.1"/>
    </source>
</evidence>
<reference evidence="1 2" key="1">
    <citation type="submission" date="2007-04" db="EMBL/GenBank/DDBJ databases">
        <authorList>
            <person name="Fulton L."/>
            <person name="Clifton S."/>
            <person name="Fulton B."/>
            <person name="Xu J."/>
            <person name="Minx P."/>
            <person name="Pepin K.H."/>
            <person name="Johnson M."/>
            <person name="Thiruvilangam P."/>
            <person name="Bhonagiri V."/>
            <person name="Nash W.E."/>
            <person name="Mardis E.R."/>
            <person name="Wilson R.K."/>
        </authorList>
    </citation>
    <scope>NUCLEOTIDE SEQUENCE [LARGE SCALE GENOMIC DNA]</scope>
    <source>
        <strain evidence="1 2">ATCC 29799</strain>
    </source>
</reference>
<dbReference type="AlphaFoldDB" id="A6NS09"/>
<accession>A6NS09</accession>
<keyword evidence="2" id="KW-1185">Reference proteome</keyword>
<dbReference type="OrthoDB" id="9952851at2"/>
<organism evidence="1 2">
    <name type="scientific">Pseudoflavonifractor capillosus ATCC 29799</name>
    <dbReference type="NCBI Taxonomy" id="411467"/>
    <lineage>
        <taxon>Bacteria</taxon>
        <taxon>Bacillati</taxon>
        <taxon>Bacillota</taxon>
        <taxon>Clostridia</taxon>
        <taxon>Eubacteriales</taxon>
        <taxon>Oscillospiraceae</taxon>
        <taxon>Pseudoflavonifractor</taxon>
    </lineage>
</organism>
<dbReference type="RefSeq" id="WP_006571536.1">
    <property type="nucleotide sequence ID" value="NZ_AAXG02000007.1"/>
</dbReference>
<evidence type="ECO:0000313" key="2">
    <source>
        <dbReference type="Proteomes" id="UP000003639"/>
    </source>
</evidence>
<proteinExistence type="predicted"/>
<reference evidence="1 2" key="2">
    <citation type="submission" date="2007-06" db="EMBL/GenBank/DDBJ databases">
        <title>Draft genome sequence of Pseudoflavonifractor capillosus ATCC 29799.</title>
        <authorList>
            <person name="Sudarsanam P."/>
            <person name="Ley R."/>
            <person name="Guruge J."/>
            <person name="Turnbaugh P.J."/>
            <person name="Mahowald M."/>
            <person name="Liep D."/>
            <person name="Gordon J."/>
        </authorList>
    </citation>
    <scope>NUCLEOTIDE SEQUENCE [LARGE SCALE GENOMIC DNA]</scope>
    <source>
        <strain evidence="1 2">ATCC 29799</strain>
    </source>
</reference>
<dbReference type="Proteomes" id="UP000003639">
    <property type="component" value="Unassembled WGS sequence"/>
</dbReference>